<reference evidence="2 3" key="1">
    <citation type="journal article" date="2015" name="Nature">
        <title>rRNA introns, odd ribosomes, and small enigmatic genomes across a large radiation of phyla.</title>
        <authorList>
            <person name="Brown C.T."/>
            <person name="Hug L.A."/>
            <person name="Thomas B.C."/>
            <person name="Sharon I."/>
            <person name="Castelle C.J."/>
            <person name="Singh A."/>
            <person name="Wilkins M.J."/>
            <person name="Williams K.H."/>
            <person name="Banfield J.F."/>
        </authorList>
    </citation>
    <scope>NUCLEOTIDE SEQUENCE [LARGE SCALE GENOMIC DNA]</scope>
</reference>
<feature type="transmembrane region" description="Helical" evidence="1">
    <location>
        <begin position="165"/>
        <end position="183"/>
    </location>
</feature>
<evidence type="ECO:0000313" key="2">
    <source>
        <dbReference type="EMBL" id="KKQ93107.1"/>
    </source>
</evidence>
<dbReference type="Proteomes" id="UP000034207">
    <property type="component" value="Unassembled WGS sequence"/>
</dbReference>
<proteinExistence type="predicted"/>
<name>A0A0G0LPZ4_UNCC2</name>
<comment type="caution">
    <text evidence="2">The sequence shown here is derived from an EMBL/GenBank/DDBJ whole genome shotgun (WGS) entry which is preliminary data.</text>
</comment>
<dbReference type="STRING" id="1618345.UT18_C0027G0005"/>
<keyword evidence="1" id="KW-0472">Membrane</keyword>
<evidence type="ECO:0000313" key="3">
    <source>
        <dbReference type="Proteomes" id="UP000034207"/>
    </source>
</evidence>
<dbReference type="EMBL" id="LBVV01000027">
    <property type="protein sequence ID" value="KKQ93107.1"/>
    <property type="molecule type" value="Genomic_DNA"/>
</dbReference>
<keyword evidence="1" id="KW-1133">Transmembrane helix</keyword>
<evidence type="ECO:0000256" key="1">
    <source>
        <dbReference type="SAM" id="Phobius"/>
    </source>
</evidence>
<keyword evidence="1" id="KW-0812">Transmembrane</keyword>
<gene>
    <name evidence="2" type="ORF">UT18_C0027G0005</name>
</gene>
<dbReference type="PATRIC" id="fig|1618345.3.peg.1134"/>
<organism evidence="2 3">
    <name type="scientific">candidate division CPR2 bacterium GW2011_GWC2_39_10</name>
    <dbReference type="NCBI Taxonomy" id="1618345"/>
    <lineage>
        <taxon>Bacteria</taxon>
        <taxon>Bacteria division CPR2</taxon>
    </lineage>
</organism>
<dbReference type="AlphaFoldDB" id="A0A0G0LPZ4"/>
<accession>A0A0G0LPZ4</accession>
<protein>
    <submittedName>
        <fullName evidence="2">Uncharacterized protein</fullName>
    </submittedName>
</protein>
<sequence>MSKEPLLKKIVEGIKTIWLISGTILNLRDLKQKTTNKNTSRDVIPGLNRNPESLVSPVKTGFQIKFGMTRKGSKFKIPNSIFSFLRNSKSKIPIQNSKFHTLNSGFQAGFLKSATYGFNLTRLFIMEIRYYLHIRFRKIHDNQFAKKKTYYTYYSRPYARSINKASVYAFCISFVAFMALQFISPFNFSGKPRMAEAGSNTVQWTTKGDFENNAGTTNDGNTVISQLDTSISGGNVKVAQGPSLDIGNGNDCDVIIASGFSPTIEQIYENATVNGVTLSNCADSGKNGSNKGLNYGNTYLTAADKVPNFYSLLIQGTLTTTGPSGATQGVKIDFKVKTLMTIENGGMIDANGKGYEGANNTHMNGYGYGTGFGVAGSCWYGHNGGNGGGAGYGGAGGAGGGTYGGAGGGTYGGDYPNNVYSGSGGGAGMNNCQTGFLGNGGNGGGIIKFQANQLENKCLLTKFAGGVY</sequence>